<feature type="domain" description="Sm" evidence="2">
    <location>
        <begin position="27"/>
        <end position="119"/>
    </location>
</feature>
<evidence type="ECO:0000256" key="1">
    <source>
        <dbReference type="SAM" id="MobiDB-lite"/>
    </source>
</evidence>
<feature type="region of interest" description="Disordered" evidence="1">
    <location>
        <begin position="126"/>
        <end position="148"/>
    </location>
</feature>
<dbReference type="OrthoDB" id="266723at2759"/>
<dbReference type="GeneID" id="39986700"/>
<dbReference type="Pfam" id="PF01423">
    <property type="entry name" value="LSM"/>
    <property type="match status" value="1"/>
</dbReference>
<sequence length="222" mass="24811">MSAQITPRQGPLPAVAIQQALMQQQQQQQQQQQPSLPVLFRVEVETRQGYVYEGKLISLDDDYNINLAEATCRRERLCDIERALLQAKGIPAPPASPATRRRYLGSVFIRSSNLFMVRFQQSEEPALPSSAGTSSSNNNNNSSANAGNGAATLRSAFKSMASKVKRQINMERQKNRVERRQRKHLAIKTSQTNMIKGGVGKLTREKEKVKSKRMGKTKSEVP</sequence>
<proteinExistence type="predicted"/>
<dbReference type="SUPFAM" id="SSF50182">
    <property type="entry name" value="Sm-like ribonucleoproteins"/>
    <property type="match status" value="1"/>
</dbReference>
<accession>A0A1X0NSZ2</accession>
<evidence type="ECO:0000259" key="2">
    <source>
        <dbReference type="SMART" id="SM00651"/>
    </source>
</evidence>
<reference evidence="3 4" key="1">
    <citation type="submission" date="2017-03" db="EMBL/GenBank/DDBJ databases">
        <title>An alternative strategy for trypanosome survival in the mammalian bloodstream revealed through genome and transcriptome analysis of the ubiquitous bovine parasite Trypanosoma (Megatrypanum) theileri.</title>
        <authorList>
            <person name="Kelly S."/>
            <person name="Ivens A."/>
            <person name="Mott A."/>
            <person name="O'Neill E."/>
            <person name="Emms D."/>
            <person name="Macleod O."/>
            <person name="Voorheis P."/>
            <person name="Matthews J."/>
            <person name="Matthews K."/>
            <person name="Carrington M."/>
        </authorList>
    </citation>
    <scope>NUCLEOTIDE SEQUENCE [LARGE SCALE GENOMIC DNA]</scope>
    <source>
        <strain evidence="3">Edinburgh</strain>
    </source>
</reference>
<protein>
    <recommendedName>
        <fullName evidence="2">Sm domain-containing protein</fullName>
    </recommendedName>
</protein>
<dbReference type="AlphaFoldDB" id="A0A1X0NSZ2"/>
<evidence type="ECO:0000313" key="3">
    <source>
        <dbReference type="EMBL" id="ORC87826.1"/>
    </source>
</evidence>
<name>A0A1X0NSZ2_9TRYP</name>
<keyword evidence="4" id="KW-1185">Reference proteome</keyword>
<dbReference type="SMART" id="SM00651">
    <property type="entry name" value="Sm"/>
    <property type="match status" value="1"/>
</dbReference>
<dbReference type="CDD" id="cd00600">
    <property type="entry name" value="Sm_like"/>
    <property type="match status" value="1"/>
</dbReference>
<feature type="region of interest" description="Disordered" evidence="1">
    <location>
        <begin position="174"/>
        <end position="222"/>
    </location>
</feature>
<evidence type="ECO:0000313" key="4">
    <source>
        <dbReference type="Proteomes" id="UP000192257"/>
    </source>
</evidence>
<feature type="compositionally biased region" description="Low complexity" evidence="1">
    <location>
        <begin position="129"/>
        <end position="148"/>
    </location>
</feature>
<comment type="caution">
    <text evidence="3">The sequence shown here is derived from an EMBL/GenBank/DDBJ whole genome shotgun (WGS) entry which is preliminary data.</text>
</comment>
<dbReference type="Gene3D" id="2.30.30.100">
    <property type="match status" value="1"/>
</dbReference>
<dbReference type="InterPro" id="IPR010920">
    <property type="entry name" value="LSM_dom_sf"/>
</dbReference>
<dbReference type="RefSeq" id="XP_028881892.1">
    <property type="nucleotide sequence ID" value="XM_029026920.1"/>
</dbReference>
<dbReference type="Proteomes" id="UP000192257">
    <property type="component" value="Unassembled WGS sequence"/>
</dbReference>
<organism evidence="3 4">
    <name type="scientific">Trypanosoma theileri</name>
    <dbReference type="NCBI Taxonomy" id="67003"/>
    <lineage>
        <taxon>Eukaryota</taxon>
        <taxon>Discoba</taxon>
        <taxon>Euglenozoa</taxon>
        <taxon>Kinetoplastea</taxon>
        <taxon>Metakinetoplastina</taxon>
        <taxon>Trypanosomatida</taxon>
        <taxon>Trypanosomatidae</taxon>
        <taxon>Trypanosoma</taxon>
    </lineage>
</organism>
<dbReference type="EMBL" id="NBCO01000020">
    <property type="protein sequence ID" value="ORC87826.1"/>
    <property type="molecule type" value="Genomic_DNA"/>
</dbReference>
<dbReference type="VEuPathDB" id="TriTrypDB:TM35_000202350"/>
<gene>
    <name evidence="3" type="ORF">TM35_000202350</name>
</gene>
<dbReference type="InterPro" id="IPR001163">
    <property type="entry name" value="Sm_dom_euk/arc"/>
</dbReference>